<gene>
    <name evidence="1" type="ORF">O0R46_02315</name>
</gene>
<sequence>MKKIELYTGVIESLKEFEERVEMADTWDEIEADEYKEMLEWVELDYTSYSDPDEMWDDFKEALSNVVEK</sequence>
<proteinExistence type="predicted"/>
<keyword evidence="2" id="KW-1185">Reference proteome</keyword>
<organism evidence="1 2">
    <name type="scientific">Peptostreptococcus equinus</name>
    <dbReference type="NCBI Taxonomy" id="3003601"/>
    <lineage>
        <taxon>Bacteria</taxon>
        <taxon>Bacillati</taxon>
        <taxon>Bacillota</taxon>
        <taxon>Clostridia</taxon>
        <taxon>Peptostreptococcales</taxon>
        <taxon>Peptostreptococcaceae</taxon>
        <taxon>Peptostreptococcus</taxon>
    </lineage>
</organism>
<evidence type="ECO:0000313" key="1">
    <source>
        <dbReference type="EMBL" id="WAW15308.1"/>
    </source>
</evidence>
<name>A0ABY7JT11_9FIRM</name>
<dbReference type="EMBL" id="CP114052">
    <property type="protein sequence ID" value="WAW15308.1"/>
    <property type="molecule type" value="Genomic_DNA"/>
</dbReference>
<dbReference type="RefSeq" id="WP_269311979.1">
    <property type="nucleotide sequence ID" value="NZ_CP114052.1"/>
</dbReference>
<reference evidence="1" key="1">
    <citation type="submission" date="2022-12" db="EMBL/GenBank/DDBJ databases">
        <title>Peptostreptococcus.</title>
        <authorList>
            <person name="Lee S.H."/>
        </authorList>
    </citation>
    <scope>NUCLEOTIDE SEQUENCE</scope>
    <source>
        <strain evidence="1">CBA3647</strain>
    </source>
</reference>
<protein>
    <submittedName>
        <fullName evidence="1">Uncharacterized protein</fullName>
    </submittedName>
</protein>
<accession>A0ABY7JT11</accession>
<evidence type="ECO:0000313" key="2">
    <source>
        <dbReference type="Proteomes" id="UP001164187"/>
    </source>
</evidence>
<dbReference type="Proteomes" id="UP001164187">
    <property type="component" value="Chromosome"/>
</dbReference>